<feature type="transmembrane region" description="Helical" evidence="9">
    <location>
        <begin position="230"/>
        <end position="256"/>
    </location>
</feature>
<evidence type="ECO:0000259" key="10">
    <source>
        <dbReference type="PROSITE" id="PS51105"/>
    </source>
</evidence>
<name>A0A0B8PIH9_9VIBR</name>
<dbReference type="InterPro" id="IPR004501">
    <property type="entry name" value="PTS_EIIC_3"/>
</dbReference>
<dbReference type="InterPro" id="IPR004796">
    <property type="entry name" value="PTS_IIC_cello"/>
</dbReference>
<feature type="transmembrane region" description="Helical" evidence="9">
    <location>
        <begin position="289"/>
        <end position="307"/>
    </location>
</feature>
<feature type="transmembrane region" description="Helical" evidence="9">
    <location>
        <begin position="359"/>
        <end position="380"/>
    </location>
</feature>
<dbReference type="EMBL" id="BBSA01000006">
    <property type="protein sequence ID" value="GAM62579.1"/>
    <property type="molecule type" value="Genomic_DNA"/>
</dbReference>
<dbReference type="Proteomes" id="UP000031670">
    <property type="component" value="Unassembled WGS sequence"/>
</dbReference>
<dbReference type="GO" id="GO:0005886">
    <property type="term" value="C:plasma membrane"/>
    <property type="evidence" value="ECO:0007669"/>
    <property type="project" value="UniProtKB-SubCell"/>
</dbReference>
<dbReference type="GO" id="GO:0008982">
    <property type="term" value="F:protein-N(PI)-phosphohistidine-sugar phosphotransferase activity"/>
    <property type="evidence" value="ECO:0007669"/>
    <property type="project" value="UniProtKB-UniRule"/>
</dbReference>
<evidence type="ECO:0000256" key="8">
    <source>
        <dbReference type="PIRNR" id="PIRNR006351"/>
    </source>
</evidence>
<protein>
    <recommendedName>
        <fullName evidence="8">Permease IIC component</fullName>
    </recommendedName>
</protein>
<dbReference type="PANTHER" id="PTHR33989:SF4">
    <property type="entry name" value="PTS SYSTEM N,N'-DIACETYLCHITOBIOSE-SPECIFIC EIIC COMPONENT"/>
    <property type="match status" value="1"/>
</dbReference>
<keyword evidence="5 9" id="KW-0812">Transmembrane</keyword>
<dbReference type="InterPro" id="IPR051088">
    <property type="entry name" value="PTS_Sugar-EIIC/EIIB"/>
</dbReference>
<feature type="transmembrane region" description="Helical" evidence="9">
    <location>
        <begin position="333"/>
        <end position="352"/>
    </location>
</feature>
<dbReference type="Pfam" id="PF02378">
    <property type="entry name" value="PTS_EIIC"/>
    <property type="match status" value="1"/>
</dbReference>
<sequence>MDQSRIRVLASSVEQYIQPVAKVLMRNKHLTAIRDGFQLAMPFIFVGCLFVPILFPPFKHASNAFASAWLDLSYSLGKILLPTYQLTLGVVALIVSFGVSSSLAKQYQLPERLSGLTGGMAFLLLSGFYGDRSEGFEYLGGAGLFTALIGAVFAVEVIRLFVKQGWIIKMPEEVPILTQQSFKLILPITAVMLSISIFNALVEARFGLHFPQLIEQLLTPLVLASDSLPALLVAILICQLLWFIGIHGSLIVTGIMNPFWMSMLLKNQEAYEAGAAVLPHIFLQGFWDFFLLIGGVGSTLPLVYMAIKSRSHHLKSVGKVGAVPSLFNINEPILFGFPIILNPLFLIPFVLVPMLNATIAWYLTQFGILDRALGIIPWSVPAPIGAMWTGNGSLANGLMVILAMVNSYFMYLPFFRSHEKVLLEQQKERAKKSAPCADIRIGLGLRLVA</sequence>
<dbReference type="PANTHER" id="PTHR33989">
    <property type="match status" value="1"/>
</dbReference>
<evidence type="ECO:0000256" key="6">
    <source>
        <dbReference type="ARBA" id="ARBA00022989"/>
    </source>
</evidence>
<evidence type="ECO:0000256" key="9">
    <source>
        <dbReference type="SAM" id="Phobius"/>
    </source>
</evidence>
<reference evidence="11 12" key="2">
    <citation type="submission" date="2015-01" db="EMBL/GenBank/DDBJ databases">
        <authorList>
            <consortium name="NBRP consortium"/>
            <person name="Sawabe T."/>
            <person name="Meirelles P."/>
            <person name="Feng G."/>
            <person name="Sayaka M."/>
            <person name="Hattori M."/>
            <person name="Ohkuma M."/>
        </authorList>
    </citation>
    <scope>NUCLEOTIDE SEQUENCE [LARGE SCALE GENOMIC DNA]</scope>
    <source>
        <strain evidence="11 12">JCM19232</strain>
    </source>
</reference>
<feature type="transmembrane region" description="Helical" evidence="9">
    <location>
        <begin position="36"/>
        <end position="55"/>
    </location>
</feature>
<evidence type="ECO:0000313" key="12">
    <source>
        <dbReference type="Proteomes" id="UP000031670"/>
    </source>
</evidence>
<keyword evidence="2 8" id="KW-0813">Transport</keyword>
<evidence type="ECO:0000256" key="1">
    <source>
        <dbReference type="ARBA" id="ARBA00004651"/>
    </source>
</evidence>
<evidence type="ECO:0000256" key="7">
    <source>
        <dbReference type="ARBA" id="ARBA00023136"/>
    </source>
</evidence>
<dbReference type="InterPro" id="IPR003352">
    <property type="entry name" value="PTS_EIIC"/>
</dbReference>
<dbReference type="AlphaFoldDB" id="A0A0B8PIH9"/>
<accession>A0A0B8PIH9</accession>
<proteinExistence type="predicted"/>
<feature type="domain" description="PTS EIIC type-3" evidence="10">
    <location>
        <begin position="13"/>
        <end position="414"/>
    </location>
</feature>
<gene>
    <name evidence="11" type="ORF">JCM19232_1736</name>
</gene>
<evidence type="ECO:0000256" key="3">
    <source>
        <dbReference type="ARBA" id="ARBA00022475"/>
    </source>
</evidence>
<evidence type="ECO:0000313" key="11">
    <source>
        <dbReference type="EMBL" id="GAM62579.1"/>
    </source>
</evidence>
<evidence type="ECO:0000256" key="4">
    <source>
        <dbReference type="ARBA" id="ARBA00022597"/>
    </source>
</evidence>
<organism evidence="11 12">
    <name type="scientific">Vibrio ishigakensis</name>
    <dbReference type="NCBI Taxonomy" id="1481914"/>
    <lineage>
        <taxon>Bacteria</taxon>
        <taxon>Pseudomonadati</taxon>
        <taxon>Pseudomonadota</taxon>
        <taxon>Gammaproteobacteria</taxon>
        <taxon>Vibrionales</taxon>
        <taxon>Vibrionaceae</taxon>
        <taxon>Vibrio</taxon>
    </lineage>
</organism>
<comment type="caution">
    <text evidence="11">The sequence shown here is derived from an EMBL/GenBank/DDBJ whole genome shotgun (WGS) entry which is preliminary data.</text>
</comment>
<comment type="subcellular location">
    <subcellularLocation>
        <location evidence="1">Cell membrane</location>
        <topology evidence="1">Multi-pass membrane protein</topology>
    </subcellularLocation>
</comment>
<keyword evidence="6 9" id="KW-1133">Transmembrane helix</keyword>
<feature type="transmembrane region" description="Helical" evidence="9">
    <location>
        <begin position="142"/>
        <end position="162"/>
    </location>
</feature>
<feature type="transmembrane region" description="Helical" evidence="9">
    <location>
        <begin position="182"/>
        <end position="202"/>
    </location>
</feature>
<feature type="transmembrane region" description="Helical" evidence="9">
    <location>
        <begin position="79"/>
        <end position="101"/>
    </location>
</feature>
<dbReference type="PROSITE" id="PS51105">
    <property type="entry name" value="PTS_EIIC_TYPE_3"/>
    <property type="match status" value="1"/>
</dbReference>
<dbReference type="GO" id="GO:0009401">
    <property type="term" value="P:phosphoenolpyruvate-dependent sugar phosphotransferase system"/>
    <property type="evidence" value="ECO:0007669"/>
    <property type="project" value="InterPro"/>
</dbReference>
<feature type="transmembrane region" description="Helical" evidence="9">
    <location>
        <begin position="392"/>
        <end position="412"/>
    </location>
</feature>
<evidence type="ECO:0000256" key="5">
    <source>
        <dbReference type="ARBA" id="ARBA00022692"/>
    </source>
</evidence>
<comment type="function">
    <text evidence="8">The phosphoenolpyruvate-dependent sugar phosphotransferase system (PTS), a major carbohydrate active -transport system, catalyzes the phosphorylation of incoming sugar substrates concomitant with their translocation across the cell membrane.</text>
</comment>
<dbReference type="NCBIfam" id="TIGR00410">
    <property type="entry name" value="lacE"/>
    <property type="match status" value="1"/>
</dbReference>
<dbReference type="PIRSF" id="PIRSF006351">
    <property type="entry name" value="PTS_EIIC-Cellobiose"/>
    <property type="match status" value="1"/>
</dbReference>
<keyword evidence="3 8" id="KW-1003">Cell membrane</keyword>
<keyword evidence="4 8" id="KW-0762">Sugar transport</keyword>
<reference evidence="11 12" key="1">
    <citation type="submission" date="2015-01" db="EMBL/GenBank/DDBJ databases">
        <title>Vibrio sp. C5 JCM 19232 whole genome shotgun sequence.</title>
        <authorList>
            <person name="Sawabe T."/>
            <person name="Meirelles P."/>
            <person name="Feng G."/>
            <person name="Sayaka M."/>
            <person name="Hattori M."/>
            <person name="Ohkuma M."/>
        </authorList>
    </citation>
    <scope>NUCLEOTIDE SEQUENCE [LARGE SCALE GENOMIC DNA]</scope>
    <source>
        <strain evidence="11 12">JCM19232</strain>
    </source>
</reference>
<keyword evidence="7 8" id="KW-0472">Membrane</keyword>
<evidence type="ECO:0000256" key="2">
    <source>
        <dbReference type="ARBA" id="ARBA00022448"/>
    </source>
</evidence>
<feature type="transmembrane region" description="Helical" evidence="9">
    <location>
        <begin position="113"/>
        <end position="130"/>
    </location>
</feature>